<evidence type="ECO:0000256" key="9">
    <source>
        <dbReference type="ARBA" id="ARBA00023033"/>
    </source>
</evidence>
<keyword evidence="12" id="KW-0624">Polysaccharide degradation</keyword>
<protein>
    <recommendedName>
        <fullName evidence="15">lytic cellulose monooxygenase (C4-dehydrogenating)</fullName>
        <ecNumber evidence="15">1.14.99.56</ecNumber>
    </recommendedName>
</protein>
<evidence type="ECO:0000256" key="7">
    <source>
        <dbReference type="ARBA" id="ARBA00023002"/>
    </source>
</evidence>
<dbReference type="OrthoDB" id="5271017at2759"/>
<evidence type="ECO:0000256" key="4">
    <source>
        <dbReference type="ARBA" id="ARBA00022723"/>
    </source>
</evidence>
<feature type="domain" description="Auxiliary Activity family 9 catalytic" evidence="17">
    <location>
        <begin position="18"/>
        <end position="218"/>
    </location>
</feature>
<organism evidence="18 19">
    <name type="scientific">Paraphoma chrysanthemicola</name>
    <dbReference type="NCBI Taxonomy" id="798071"/>
    <lineage>
        <taxon>Eukaryota</taxon>
        <taxon>Fungi</taxon>
        <taxon>Dikarya</taxon>
        <taxon>Ascomycota</taxon>
        <taxon>Pezizomycotina</taxon>
        <taxon>Dothideomycetes</taxon>
        <taxon>Pleosporomycetidae</taxon>
        <taxon>Pleosporales</taxon>
        <taxon>Pleosporineae</taxon>
        <taxon>Phaeosphaeriaceae</taxon>
        <taxon>Paraphoma</taxon>
    </lineage>
</organism>
<evidence type="ECO:0000256" key="6">
    <source>
        <dbReference type="ARBA" id="ARBA00023001"/>
    </source>
</evidence>
<dbReference type="Proteomes" id="UP000813461">
    <property type="component" value="Unassembled WGS sequence"/>
</dbReference>
<keyword evidence="6" id="KW-0136">Cellulose degradation</keyword>
<dbReference type="AlphaFoldDB" id="A0A8K0R0U9"/>
<dbReference type="EMBL" id="JAGMVJ010000017">
    <property type="protein sequence ID" value="KAH7078538.1"/>
    <property type="molecule type" value="Genomic_DNA"/>
</dbReference>
<keyword evidence="3" id="KW-0964">Secreted</keyword>
<dbReference type="EC" id="1.14.99.56" evidence="15"/>
<evidence type="ECO:0000313" key="18">
    <source>
        <dbReference type="EMBL" id="KAH7078538.1"/>
    </source>
</evidence>
<evidence type="ECO:0000256" key="11">
    <source>
        <dbReference type="ARBA" id="ARBA00023277"/>
    </source>
</evidence>
<proteinExistence type="inferred from homology"/>
<dbReference type="PANTHER" id="PTHR33353:SF10">
    <property type="entry name" value="ENDO-BETA-1,4-GLUCANASE D"/>
    <property type="match status" value="1"/>
</dbReference>
<evidence type="ECO:0000313" key="19">
    <source>
        <dbReference type="Proteomes" id="UP000813461"/>
    </source>
</evidence>
<keyword evidence="7" id="KW-0560">Oxidoreductase</keyword>
<dbReference type="GO" id="GO:0030245">
    <property type="term" value="P:cellulose catabolic process"/>
    <property type="evidence" value="ECO:0007669"/>
    <property type="project" value="UniProtKB-KW"/>
</dbReference>
<keyword evidence="11" id="KW-0119">Carbohydrate metabolism</keyword>
<feature type="signal peptide" evidence="16">
    <location>
        <begin position="1"/>
        <end position="17"/>
    </location>
</feature>
<dbReference type="GO" id="GO:0004497">
    <property type="term" value="F:monooxygenase activity"/>
    <property type="evidence" value="ECO:0007669"/>
    <property type="project" value="UniProtKB-KW"/>
</dbReference>
<dbReference type="CDD" id="cd21175">
    <property type="entry name" value="LPMO_AA9"/>
    <property type="match status" value="1"/>
</dbReference>
<keyword evidence="8" id="KW-0186">Copper</keyword>
<name>A0A8K0R0U9_9PLEO</name>
<evidence type="ECO:0000256" key="13">
    <source>
        <dbReference type="ARBA" id="ARBA00044502"/>
    </source>
</evidence>
<comment type="subcellular location">
    <subcellularLocation>
        <location evidence="2">Secreted</location>
    </subcellularLocation>
</comment>
<dbReference type="InterPro" id="IPR005103">
    <property type="entry name" value="AA9_LPMO"/>
</dbReference>
<evidence type="ECO:0000256" key="8">
    <source>
        <dbReference type="ARBA" id="ARBA00023008"/>
    </source>
</evidence>
<evidence type="ECO:0000256" key="5">
    <source>
        <dbReference type="ARBA" id="ARBA00022729"/>
    </source>
</evidence>
<evidence type="ECO:0000256" key="1">
    <source>
        <dbReference type="ARBA" id="ARBA00001973"/>
    </source>
</evidence>
<evidence type="ECO:0000256" key="12">
    <source>
        <dbReference type="ARBA" id="ARBA00023326"/>
    </source>
</evidence>
<dbReference type="PANTHER" id="PTHR33353">
    <property type="entry name" value="PUTATIVE (AFU_ORTHOLOGUE AFUA_1G12560)-RELATED"/>
    <property type="match status" value="1"/>
</dbReference>
<keyword evidence="19" id="KW-1185">Reference proteome</keyword>
<evidence type="ECO:0000256" key="3">
    <source>
        <dbReference type="ARBA" id="ARBA00022525"/>
    </source>
</evidence>
<evidence type="ECO:0000259" key="17">
    <source>
        <dbReference type="Pfam" id="PF03443"/>
    </source>
</evidence>
<gene>
    <name evidence="18" type="ORF">FB567DRAFT_138192</name>
</gene>
<dbReference type="Gene3D" id="2.70.50.70">
    <property type="match status" value="1"/>
</dbReference>
<evidence type="ECO:0000256" key="10">
    <source>
        <dbReference type="ARBA" id="ARBA00023157"/>
    </source>
</evidence>
<feature type="chain" id="PRO_5035479084" description="lytic cellulose monooxygenase (C4-dehydrogenating)" evidence="16">
    <location>
        <begin position="18"/>
        <end position="228"/>
    </location>
</feature>
<dbReference type="InterPro" id="IPR049892">
    <property type="entry name" value="AA9"/>
</dbReference>
<keyword evidence="9" id="KW-0503">Monooxygenase</keyword>
<evidence type="ECO:0000256" key="2">
    <source>
        <dbReference type="ARBA" id="ARBA00004613"/>
    </source>
</evidence>
<evidence type="ECO:0000256" key="16">
    <source>
        <dbReference type="SAM" id="SignalP"/>
    </source>
</evidence>
<comment type="caution">
    <text evidence="18">The sequence shown here is derived from an EMBL/GenBank/DDBJ whole genome shotgun (WGS) entry which is preliminary data.</text>
</comment>
<reference evidence="18" key="1">
    <citation type="journal article" date="2021" name="Nat. Commun.">
        <title>Genetic determinants of endophytism in the Arabidopsis root mycobiome.</title>
        <authorList>
            <person name="Mesny F."/>
            <person name="Miyauchi S."/>
            <person name="Thiergart T."/>
            <person name="Pickel B."/>
            <person name="Atanasova L."/>
            <person name="Karlsson M."/>
            <person name="Huettel B."/>
            <person name="Barry K.W."/>
            <person name="Haridas S."/>
            <person name="Chen C."/>
            <person name="Bauer D."/>
            <person name="Andreopoulos W."/>
            <person name="Pangilinan J."/>
            <person name="LaButti K."/>
            <person name="Riley R."/>
            <person name="Lipzen A."/>
            <person name="Clum A."/>
            <person name="Drula E."/>
            <person name="Henrissat B."/>
            <person name="Kohler A."/>
            <person name="Grigoriev I.V."/>
            <person name="Martin F.M."/>
            <person name="Hacquard S."/>
        </authorList>
    </citation>
    <scope>NUCLEOTIDE SEQUENCE</scope>
    <source>
        <strain evidence="18">MPI-SDFR-AT-0120</strain>
    </source>
</reference>
<dbReference type="Pfam" id="PF03443">
    <property type="entry name" value="AA9"/>
    <property type="match status" value="1"/>
</dbReference>
<comment type="catalytic activity">
    <reaction evidence="14">
        <text>[(1-&gt;4)-beta-D-glucosyl]n+m + reduced acceptor + O2 = 4-dehydro-beta-D-glucosyl-[(1-&gt;4)-beta-D-glucosyl]n-1 + [(1-&gt;4)-beta-D-glucosyl]m + acceptor + H2O.</text>
        <dbReference type="EC" id="1.14.99.56"/>
    </reaction>
</comment>
<evidence type="ECO:0000256" key="15">
    <source>
        <dbReference type="ARBA" id="ARBA00047174"/>
    </source>
</evidence>
<sequence>MKSALLSLVAIASTASAHYTFPELIVGGQGTGAWKYVRTTANHYSNGPVTSVSDAAIRCYELNPGTPASTYEVNAGDTIGFTTSIGHPGPLQFYMAKAPAGKTAATFDGSGAVWFKVQSQGATFSGGQIGWPSSGKSQVFLTLPKALPSGEYLVRVEHIALHTANAVGGAQFYLSCAQIKVNNGGSGNPGPLVSFPGAYSASDPGILFKLYYPVPTSYTPPGPPVWTG</sequence>
<dbReference type="GO" id="GO:0046872">
    <property type="term" value="F:metal ion binding"/>
    <property type="evidence" value="ECO:0007669"/>
    <property type="project" value="UniProtKB-KW"/>
</dbReference>
<keyword evidence="10" id="KW-1015">Disulfide bond</keyword>
<comment type="similarity">
    <text evidence="13">Belongs to the polysaccharide monooxygenase AA9 family.</text>
</comment>
<comment type="cofactor">
    <cofactor evidence="1">
        <name>Cu(2+)</name>
        <dbReference type="ChEBI" id="CHEBI:29036"/>
    </cofactor>
</comment>
<dbReference type="GO" id="GO:0005576">
    <property type="term" value="C:extracellular region"/>
    <property type="evidence" value="ECO:0007669"/>
    <property type="project" value="UniProtKB-SubCell"/>
</dbReference>
<keyword evidence="5 16" id="KW-0732">Signal</keyword>
<accession>A0A8K0R0U9</accession>
<evidence type="ECO:0000256" key="14">
    <source>
        <dbReference type="ARBA" id="ARBA00045077"/>
    </source>
</evidence>
<keyword evidence="4" id="KW-0479">Metal-binding</keyword>